<evidence type="ECO:0000256" key="1">
    <source>
        <dbReference type="ARBA" id="ARBA00022603"/>
    </source>
</evidence>
<keyword evidence="1 3" id="KW-0489">Methyltransferase</keyword>
<dbReference type="PANTHER" id="PTHR14911:SF13">
    <property type="entry name" value="TRNA (GUANINE(6)-N2)-METHYLTRANSFERASE THUMP3"/>
    <property type="match status" value="1"/>
</dbReference>
<evidence type="ECO:0000259" key="4">
    <source>
        <dbReference type="Pfam" id="PF01555"/>
    </source>
</evidence>
<dbReference type="GO" id="GO:0030488">
    <property type="term" value="P:tRNA methylation"/>
    <property type="evidence" value="ECO:0007669"/>
    <property type="project" value="TreeGrafter"/>
</dbReference>
<dbReference type="EC" id="2.1.1.113" evidence="3"/>
<evidence type="ECO:0000313" key="5">
    <source>
        <dbReference type="EMBL" id="ABN69695.1"/>
    </source>
</evidence>
<dbReference type="eggNOG" id="arCOG00129">
    <property type="taxonomic scope" value="Archaea"/>
</dbReference>
<keyword evidence="6" id="KW-1185">Reference proteome</keyword>
<dbReference type="InterPro" id="IPR002941">
    <property type="entry name" value="DNA_methylase_N4/N6"/>
</dbReference>
<dbReference type="Pfam" id="PF01555">
    <property type="entry name" value="N6_N4_Mtase"/>
    <property type="match status" value="2"/>
</dbReference>
<dbReference type="Proteomes" id="UP000000254">
    <property type="component" value="Chromosome"/>
</dbReference>
<dbReference type="GeneID" id="4907780"/>
<dbReference type="RefSeq" id="WP_011838886.1">
    <property type="nucleotide sequence ID" value="NC_009033.1"/>
</dbReference>
<comment type="similarity">
    <text evidence="3">Belongs to the N(4)/N(6)-methyltransferase family.</text>
</comment>
<dbReference type="KEGG" id="smr:Smar_0588"/>
<dbReference type="InterPro" id="IPR029063">
    <property type="entry name" value="SAM-dependent_MTases_sf"/>
</dbReference>
<dbReference type="CDD" id="cd02440">
    <property type="entry name" value="AdoMet_MTases"/>
    <property type="match status" value="1"/>
</dbReference>
<reference evidence="6" key="1">
    <citation type="journal article" date="2009" name="BMC Genomics">
        <title>The complete genome sequence of Staphylothermus marinus reveals differences in sulfur metabolism among heterotrophic Crenarchaeota.</title>
        <authorList>
            <person name="Anderson I.J."/>
            <person name="Dharmarajan L."/>
            <person name="Rodriguez J."/>
            <person name="Hooper S."/>
            <person name="Porat I."/>
            <person name="Ulrich L.E."/>
            <person name="Elkins J.G."/>
            <person name="Mavromatis K."/>
            <person name="Sun H."/>
            <person name="Land M."/>
            <person name="Lapidus A."/>
            <person name="Lucas S."/>
            <person name="Barry K."/>
            <person name="Huber H."/>
            <person name="Zhulin I.B."/>
            <person name="Whitman W.B."/>
            <person name="Mukhopadhyay B."/>
            <person name="Woese C."/>
            <person name="Bristow J."/>
            <person name="Kyrpides N."/>
        </authorList>
    </citation>
    <scope>NUCLEOTIDE SEQUENCE [LARGE SCALE GENOMIC DNA]</scope>
    <source>
        <strain evidence="6">ATCC 43588 / DSM 3639 / JCM 9404 / F1</strain>
    </source>
</reference>
<dbReference type="REBASE" id="14816">
    <property type="entry name" value="M.SmaF1ORF588P"/>
</dbReference>
<dbReference type="InterPro" id="IPR001091">
    <property type="entry name" value="RM_Methyltransferase"/>
</dbReference>
<dbReference type="EMBL" id="CP000575">
    <property type="protein sequence ID" value="ABN69695.1"/>
    <property type="molecule type" value="Genomic_DNA"/>
</dbReference>
<evidence type="ECO:0000313" key="6">
    <source>
        <dbReference type="Proteomes" id="UP000000254"/>
    </source>
</evidence>
<feature type="domain" description="DNA methylase N-4/N-6" evidence="4">
    <location>
        <begin position="52"/>
        <end position="135"/>
    </location>
</feature>
<dbReference type="PANTHER" id="PTHR14911">
    <property type="entry name" value="THUMP DOMAIN-CONTAINING"/>
    <property type="match status" value="1"/>
</dbReference>
<feature type="domain" description="DNA methylase N-4/N-6" evidence="4">
    <location>
        <begin position="197"/>
        <end position="335"/>
    </location>
</feature>
<dbReference type="GO" id="GO:0008170">
    <property type="term" value="F:N-methyltransferase activity"/>
    <property type="evidence" value="ECO:0007669"/>
    <property type="project" value="InterPro"/>
</dbReference>
<keyword evidence="3" id="KW-0949">S-adenosyl-L-methionine</keyword>
<dbReference type="AlphaFoldDB" id="A3DM35"/>
<gene>
    <name evidence="5" type="ordered locus">Smar_0588</name>
</gene>
<reference evidence="5 6" key="2">
    <citation type="journal article" date="2009" name="Stand. Genomic Sci.">
        <title>Complete genome sequence of Staphylothermus marinus Stetter and Fiala 1986 type strain F1.</title>
        <authorList>
            <person name="Anderson I.J."/>
            <person name="Sun H."/>
            <person name="Lapidus A."/>
            <person name="Copeland A."/>
            <person name="Glavina Del Rio T."/>
            <person name="Tice H."/>
            <person name="Dalin E."/>
            <person name="Lucas S."/>
            <person name="Barry K."/>
            <person name="Land M."/>
            <person name="Richardson P."/>
            <person name="Huber H."/>
            <person name="Kyrpides N.C."/>
        </authorList>
    </citation>
    <scope>NUCLEOTIDE SEQUENCE [LARGE SCALE GENOMIC DNA]</scope>
    <source>
        <strain evidence="6">ATCC 43588 / DSM 3639 / JCM 9404 / F1</strain>
    </source>
</reference>
<comment type="catalytic activity">
    <reaction evidence="3">
        <text>a 2'-deoxycytidine in DNA + S-adenosyl-L-methionine = an N(4)-methyl-2'-deoxycytidine in DNA + S-adenosyl-L-homocysteine + H(+)</text>
        <dbReference type="Rhea" id="RHEA:16857"/>
        <dbReference type="Rhea" id="RHEA-COMP:11369"/>
        <dbReference type="Rhea" id="RHEA-COMP:13674"/>
        <dbReference type="ChEBI" id="CHEBI:15378"/>
        <dbReference type="ChEBI" id="CHEBI:57856"/>
        <dbReference type="ChEBI" id="CHEBI:59789"/>
        <dbReference type="ChEBI" id="CHEBI:85452"/>
        <dbReference type="ChEBI" id="CHEBI:137933"/>
        <dbReference type="EC" id="2.1.1.113"/>
    </reaction>
</comment>
<sequence>MPGMKHGRMQRSNDVVSMRKVSYEDYLEFLKNNKVIEIEGSKISLEPIHVKHLYPLPEELTDISTTVWSFPKRGSWATHRGNYRGNWPPQMARALIQKYTMPGDTVLDPMIGSGTTCIEAKLLGRNCIGVDINYNALMLTLHRLYWLEKYLEKKASKPQEIIEGENSPISIEDILNAKVEIYHGDARNLDKISNNSIDLVATHPPYFNIIRYSRGEKIPGDLSGARKLEEYLSMIQQVISEAYRVLKPGHYMGILVGDTRIHKHYVPITHYVLQTLLKTGFILKEEVVKIQHKMKTTREVWSKLKNKDFLLIYHEKLFILRKPINKKEYRKYKYSSYMKLDT</sequence>
<accession>A3DM35</accession>
<organism evidence="5 6">
    <name type="scientific">Staphylothermus marinus (strain ATCC 43588 / DSM 3639 / JCM 9404 / F1)</name>
    <dbReference type="NCBI Taxonomy" id="399550"/>
    <lineage>
        <taxon>Archaea</taxon>
        <taxon>Thermoproteota</taxon>
        <taxon>Thermoprotei</taxon>
        <taxon>Desulfurococcales</taxon>
        <taxon>Desulfurococcaceae</taxon>
        <taxon>Staphylothermus</taxon>
    </lineage>
</organism>
<dbReference type="PRINTS" id="PR00508">
    <property type="entry name" value="S21N4MTFRASE"/>
</dbReference>
<name>A3DM35_STAMF</name>
<dbReference type="GO" id="GO:0015667">
    <property type="term" value="F:site-specific DNA-methyltransferase (cytosine-N4-specific) activity"/>
    <property type="evidence" value="ECO:0007669"/>
    <property type="project" value="UniProtKB-EC"/>
</dbReference>
<proteinExistence type="inferred from homology"/>
<dbReference type="STRING" id="399550.Smar_0588"/>
<protein>
    <recommendedName>
        <fullName evidence="3">Type II methyltransferase</fullName>
        <ecNumber evidence="3">2.1.1.113</ecNumber>
    </recommendedName>
    <alternativeName>
        <fullName evidence="3">N-4 cytosine-specific methyltransferase</fullName>
    </alternativeName>
</protein>
<keyword evidence="3" id="KW-0680">Restriction system</keyword>
<keyword evidence="2" id="KW-0808">Transferase</keyword>
<dbReference type="Gene3D" id="3.40.50.150">
    <property type="entry name" value="Vaccinia Virus protein VP39"/>
    <property type="match status" value="2"/>
</dbReference>
<dbReference type="HOGENOM" id="CLU_063228_0_0_2"/>
<evidence type="ECO:0000256" key="3">
    <source>
        <dbReference type="RuleBase" id="RU362026"/>
    </source>
</evidence>
<dbReference type="SUPFAM" id="SSF53335">
    <property type="entry name" value="S-adenosyl-L-methionine-dependent methyltransferases"/>
    <property type="match status" value="2"/>
</dbReference>
<dbReference type="GO" id="GO:0009307">
    <property type="term" value="P:DNA restriction-modification system"/>
    <property type="evidence" value="ECO:0007669"/>
    <property type="project" value="UniProtKB-KW"/>
</dbReference>
<evidence type="ECO:0000256" key="2">
    <source>
        <dbReference type="ARBA" id="ARBA00022679"/>
    </source>
</evidence>
<dbReference type="GO" id="GO:0016423">
    <property type="term" value="F:tRNA (guanine) methyltransferase activity"/>
    <property type="evidence" value="ECO:0007669"/>
    <property type="project" value="TreeGrafter"/>
</dbReference>
<dbReference type="GO" id="GO:0003677">
    <property type="term" value="F:DNA binding"/>
    <property type="evidence" value="ECO:0007669"/>
    <property type="project" value="InterPro"/>
</dbReference>